<dbReference type="Pfam" id="PF05345">
    <property type="entry name" value="He_PIG"/>
    <property type="match status" value="1"/>
</dbReference>
<feature type="compositionally biased region" description="Pro residues" evidence="1">
    <location>
        <begin position="341"/>
        <end position="353"/>
    </location>
</feature>
<dbReference type="GO" id="GO:0016020">
    <property type="term" value="C:membrane"/>
    <property type="evidence" value="ECO:0007669"/>
    <property type="project" value="InterPro"/>
</dbReference>
<dbReference type="OrthoDB" id="70916at2"/>
<evidence type="ECO:0000256" key="1">
    <source>
        <dbReference type="SAM" id="MobiDB-lite"/>
    </source>
</evidence>
<evidence type="ECO:0000313" key="3">
    <source>
        <dbReference type="EMBL" id="AZI42007.1"/>
    </source>
</evidence>
<dbReference type="RefSeq" id="WP_124868084.1">
    <property type="nucleotide sequence ID" value="NZ_CP034183.1"/>
</dbReference>
<dbReference type="Proteomes" id="UP000276417">
    <property type="component" value="Chromosome 1"/>
</dbReference>
<accession>A0A3G8YCR1</accession>
<evidence type="ECO:0000313" key="4">
    <source>
        <dbReference type="Proteomes" id="UP000276417"/>
    </source>
</evidence>
<dbReference type="PROSITE" id="PS51257">
    <property type="entry name" value="PROKAR_LIPOPROTEIN"/>
    <property type="match status" value="1"/>
</dbReference>
<dbReference type="EMBL" id="CP034183">
    <property type="protein sequence ID" value="AZI42007.1"/>
    <property type="molecule type" value="Genomic_DNA"/>
</dbReference>
<feature type="chain" id="PRO_5018326395" evidence="2">
    <location>
        <begin position="27"/>
        <end position="375"/>
    </location>
</feature>
<feature type="compositionally biased region" description="Basic and acidic residues" evidence="1">
    <location>
        <begin position="355"/>
        <end position="366"/>
    </location>
</feature>
<feature type="compositionally biased region" description="Low complexity" evidence="1">
    <location>
        <begin position="260"/>
        <end position="283"/>
    </location>
</feature>
<sequence length="375" mass="37996">MNRLFPALAGAALLLSACGSSTTPSATPTSSRDILSFSSASLGTAYVGEPYSGSVAPVGGTGPYSVRLTSGTLPAGLKFAGGSSAAISGTPTASGSATFSLEVTDANLSIKTQTFNLSVADLPPLDFVPKLPSGEVRGETRIPITLMGPRGVRAARFTWVLPENTLVTGVQSLGGLEAGRPLVFWKQNGRNLTLDFGFRLPPKNASQVAMVSLKPVNDKAVTLPTLVPTTTSFLLAQDGSGKVLREVKPPEPVTPPTPAVSPAADSSTGSPAAAPTLPAPASDKAGSDKAATDNASTDKPVTDKPSTDKPTTDPASVKPDATSPDKTSPDTTKPADAKPAPSDPAKPTPPQADPPKTDPPKTDAPKTDVPSGDGK</sequence>
<feature type="compositionally biased region" description="Basic and acidic residues" evidence="1">
    <location>
        <begin position="300"/>
        <end position="311"/>
    </location>
</feature>
<feature type="compositionally biased region" description="Pro residues" evidence="1">
    <location>
        <begin position="250"/>
        <end position="259"/>
    </location>
</feature>
<dbReference type="SUPFAM" id="SSF49313">
    <property type="entry name" value="Cadherin-like"/>
    <property type="match status" value="1"/>
</dbReference>
<feature type="signal peptide" evidence="2">
    <location>
        <begin position="1"/>
        <end position="26"/>
    </location>
</feature>
<dbReference type="AlphaFoldDB" id="A0A3G8YCR1"/>
<feature type="region of interest" description="Disordered" evidence="1">
    <location>
        <begin position="245"/>
        <end position="375"/>
    </location>
</feature>
<keyword evidence="2" id="KW-0732">Signal</keyword>
<dbReference type="KEGG" id="dph:EHF33_03940"/>
<organism evidence="3 4">
    <name type="scientific">Deinococcus psychrotolerans</name>
    <dbReference type="NCBI Taxonomy" id="2489213"/>
    <lineage>
        <taxon>Bacteria</taxon>
        <taxon>Thermotogati</taxon>
        <taxon>Deinococcota</taxon>
        <taxon>Deinococci</taxon>
        <taxon>Deinococcales</taxon>
        <taxon>Deinococcaceae</taxon>
        <taxon>Deinococcus</taxon>
    </lineage>
</organism>
<gene>
    <name evidence="3" type="ORF">EHF33_03940</name>
</gene>
<proteinExistence type="predicted"/>
<reference evidence="3 4" key="1">
    <citation type="submission" date="2018-11" db="EMBL/GenBank/DDBJ databases">
        <title>Deinococcus shelandsis sp. nov., isolated from South Shetland Islands soil of Antarctica.</title>
        <authorList>
            <person name="Tian J."/>
        </authorList>
    </citation>
    <scope>NUCLEOTIDE SEQUENCE [LARGE SCALE GENOMIC DNA]</scope>
    <source>
        <strain evidence="3 4">S14-83T</strain>
    </source>
</reference>
<name>A0A3G8YCR1_9DEIO</name>
<keyword evidence="4" id="KW-1185">Reference proteome</keyword>
<dbReference type="InterPro" id="IPR013783">
    <property type="entry name" value="Ig-like_fold"/>
</dbReference>
<protein>
    <submittedName>
        <fullName evidence="3">Cell ssuface protein containing Ig-like domain protein</fullName>
    </submittedName>
</protein>
<feature type="compositionally biased region" description="Low complexity" evidence="1">
    <location>
        <begin position="329"/>
        <end position="340"/>
    </location>
</feature>
<dbReference type="GO" id="GO:0005509">
    <property type="term" value="F:calcium ion binding"/>
    <property type="evidence" value="ECO:0007669"/>
    <property type="project" value="InterPro"/>
</dbReference>
<dbReference type="Gene3D" id="2.60.40.10">
    <property type="entry name" value="Immunoglobulins"/>
    <property type="match status" value="1"/>
</dbReference>
<evidence type="ECO:0000256" key="2">
    <source>
        <dbReference type="SAM" id="SignalP"/>
    </source>
</evidence>
<dbReference type="InterPro" id="IPR015919">
    <property type="entry name" value="Cadherin-like_sf"/>
</dbReference>